<evidence type="ECO:0000256" key="5">
    <source>
        <dbReference type="SAM" id="Phobius"/>
    </source>
</evidence>
<gene>
    <name evidence="6" type="ORF">ENY07_07175</name>
</gene>
<evidence type="ECO:0000256" key="3">
    <source>
        <dbReference type="ARBA" id="ARBA00022989"/>
    </source>
</evidence>
<evidence type="ECO:0000256" key="1">
    <source>
        <dbReference type="ARBA" id="ARBA00004141"/>
    </source>
</evidence>
<dbReference type="InterPro" id="IPR035906">
    <property type="entry name" value="MetI-like_sf"/>
</dbReference>
<sequence>MSGGVAIGLLAGLLLAAFLAPPAGAWRPALLAADLATLLAVLLGALGAWAVWRGKAWLRGGVWMLALASLVAAAMLADQEGDVIVAVLLAWPFVMGFAAAALKTVGDETVAALGAAGFSPGRAALALWLPRMMPGLLAGGGMAYAALLGLRLAPDLPPLAAYLLTIAPLFAAALGLWHLAR</sequence>
<feature type="transmembrane region" description="Helical" evidence="5">
    <location>
        <begin position="135"/>
        <end position="153"/>
    </location>
</feature>
<keyword evidence="2 5" id="KW-0812">Transmembrane</keyword>
<feature type="transmembrane region" description="Helical" evidence="5">
    <location>
        <begin position="160"/>
        <end position="180"/>
    </location>
</feature>
<organism evidence="6">
    <name type="scientific">Acidicaldus sp</name>
    <dbReference type="NCBI Taxonomy" id="1872105"/>
    <lineage>
        <taxon>Bacteria</taxon>
        <taxon>Pseudomonadati</taxon>
        <taxon>Pseudomonadota</taxon>
        <taxon>Alphaproteobacteria</taxon>
        <taxon>Acetobacterales</taxon>
        <taxon>Acetobacteraceae</taxon>
        <taxon>Acidicaldus</taxon>
    </lineage>
</organism>
<name>A0A8J4M676_9PROT</name>
<keyword evidence="3 5" id="KW-1133">Transmembrane helix</keyword>
<keyword evidence="4 5" id="KW-0472">Membrane</keyword>
<comment type="caution">
    <text evidence="6">The sequence shown here is derived from an EMBL/GenBank/DDBJ whole genome shotgun (WGS) entry which is preliminary data.</text>
</comment>
<proteinExistence type="predicted"/>
<dbReference type="GO" id="GO:0016020">
    <property type="term" value="C:membrane"/>
    <property type="evidence" value="ECO:0007669"/>
    <property type="project" value="UniProtKB-SubCell"/>
</dbReference>
<dbReference type="AlphaFoldDB" id="A0A8J4M676"/>
<dbReference type="EMBL" id="DTQM01000142">
    <property type="protein sequence ID" value="HGC42987.1"/>
    <property type="molecule type" value="Genomic_DNA"/>
</dbReference>
<feature type="transmembrane region" description="Helical" evidence="5">
    <location>
        <begin position="35"/>
        <end position="52"/>
    </location>
</feature>
<protein>
    <submittedName>
        <fullName evidence="6">Uncharacterized protein</fullName>
    </submittedName>
</protein>
<accession>A0A8J4M676</accession>
<feature type="transmembrane region" description="Helical" evidence="5">
    <location>
        <begin position="57"/>
        <end position="77"/>
    </location>
</feature>
<reference evidence="6" key="1">
    <citation type="journal article" date="2020" name="mSystems">
        <title>Genome- and Community-Level Interaction Insights into Carbon Utilization and Element Cycling Functions of Hydrothermarchaeota in Hydrothermal Sediment.</title>
        <authorList>
            <person name="Zhou Z."/>
            <person name="Liu Y."/>
            <person name="Xu W."/>
            <person name="Pan J."/>
            <person name="Luo Z.H."/>
            <person name="Li M."/>
        </authorList>
    </citation>
    <scope>NUCLEOTIDE SEQUENCE</scope>
    <source>
        <strain evidence="6">SpSt-997</strain>
    </source>
</reference>
<comment type="subcellular location">
    <subcellularLocation>
        <location evidence="1">Membrane</location>
        <topology evidence="1">Multi-pass membrane protein</topology>
    </subcellularLocation>
</comment>
<dbReference type="SUPFAM" id="SSF161098">
    <property type="entry name" value="MetI-like"/>
    <property type="match status" value="1"/>
</dbReference>
<feature type="transmembrane region" description="Helical" evidence="5">
    <location>
        <begin position="83"/>
        <end position="102"/>
    </location>
</feature>
<evidence type="ECO:0000256" key="2">
    <source>
        <dbReference type="ARBA" id="ARBA00022692"/>
    </source>
</evidence>
<evidence type="ECO:0000256" key="4">
    <source>
        <dbReference type="ARBA" id="ARBA00023136"/>
    </source>
</evidence>
<evidence type="ECO:0000313" key="6">
    <source>
        <dbReference type="EMBL" id="HGC42987.1"/>
    </source>
</evidence>